<dbReference type="Gene3D" id="1.10.540.10">
    <property type="entry name" value="Acyl-CoA dehydrogenase/oxidase, N-terminal domain"/>
    <property type="match status" value="1"/>
</dbReference>
<dbReference type="Gene3D" id="2.40.110.10">
    <property type="entry name" value="Butyryl-CoA Dehydrogenase, subunit A, domain 2"/>
    <property type="match status" value="1"/>
</dbReference>
<dbReference type="AlphaFoldDB" id="A0A0J8G3U5"/>
<dbReference type="GO" id="GO:0016627">
    <property type="term" value="F:oxidoreductase activity, acting on the CH-CH group of donors"/>
    <property type="evidence" value="ECO:0007669"/>
    <property type="project" value="InterPro"/>
</dbReference>
<keyword evidence="4" id="KW-1185">Reference proteome</keyword>
<sequence>MPSLCLRAVEHLPRWRERAAAAELAMRLSSSTFDELFAEGWLDLLSPRAPVTSSGHWPTLVESARIAARACASTGWIMALVGGHGSIARRLPATCINQLYNDWPKQLFASASPCAESLLSFESAGARVNGRWRFSSGIEDATWLMLNAPSTNHSDTHNPRFLVLIAANEVERLNSWDSCGMVATGSHDVLTHQLLVPHDRVFALHDIFAQAPRAPACDYIDRLPLAPYLTTSIIGPLLGCAEGAFTVFVAGFRSSLTQCDPRIAEQAAHSAAQLHSATQLYDSLITWLHNAGINDRALNAQELLQLKRDRAYLAEQCVQVVRRLVERLGVSSLMASNPLQRHWRDIQTMAAHRDVAWSAAMLASGDAILRPLPADALKN</sequence>
<gene>
    <name evidence="3" type="ORF">ACR52_11480</name>
</gene>
<reference evidence="3 4" key="1">
    <citation type="submission" date="2015-06" db="EMBL/GenBank/DDBJ databases">
        <title>Draft genome sequence of an Antarctic Pseudomonas sp. strain KG01 with full potential for biotechnological applications.</title>
        <authorList>
            <person name="Pavlov M.S."/>
            <person name="Lira F."/>
            <person name="Martinez J.L."/>
            <person name="Marshall S.H."/>
        </authorList>
    </citation>
    <scope>NUCLEOTIDE SEQUENCE [LARGE SCALE GENOMIC DNA]</scope>
    <source>
        <strain evidence="3 4">KG01</strain>
    </source>
</reference>
<dbReference type="Pfam" id="PF08028">
    <property type="entry name" value="Acyl-CoA_dh_2"/>
    <property type="match status" value="1"/>
</dbReference>
<dbReference type="EMBL" id="LFMW01000007">
    <property type="protein sequence ID" value="KMT55624.1"/>
    <property type="molecule type" value="Genomic_DNA"/>
</dbReference>
<dbReference type="Gene3D" id="1.20.140.10">
    <property type="entry name" value="Butyryl-CoA Dehydrogenase, subunit A, domain 3"/>
    <property type="match status" value="1"/>
</dbReference>
<dbReference type="InterPro" id="IPR036250">
    <property type="entry name" value="AcylCo_DH-like_C"/>
</dbReference>
<evidence type="ECO:0000313" key="4">
    <source>
        <dbReference type="Proteomes" id="UP000037551"/>
    </source>
</evidence>
<dbReference type="InterPro" id="IPR037069">
    <property type="entry name" value="AcylCoA_DH/ox_N_sf"/>
</dbReference>
<evidence type="ECO:0000313" key="3">
    <source>
        <dbReference type="EMBL" id="KMT55624.1"/>
    </source>
</evidence>
<accession>A0A0J8G3U5</accession>
<comment type="caution">
    <text evidence="3">The sequence shown here is derived from an EMBL/GenBank/DDBJ whole genome shotgun (WGS) entry which is preliminary data.</text>
</comment>
<protein>
    <recommendedName>
        <fullName evidence="2">Acyl-CoA dehydrogenase C-terminal domain-containing protein</fullName>
    </recommendedName>
</protein>
<dbReference type="SUPFAM" id="SSF56645">
    <property type="entry name" value="Acyl-CoA dehydrogenase NM domain-like"/>
    <property type="match status" value="1"/>
</dbReference>
<dbReference type="STRING" id="1674920.ACR52_11480"/>
<dbReference type="PATRIC" id="fig|1674920.3.peg.5134"/>
<keyword evidence="1" id="KW-0560">Oxidoreductase</keyword>
<dbReference type="InterPro" id="IPR013107">
    <property type="entry name" value="Acyl-CoA_DH_C"/>
</dbReference>
<dbReference type="InterPro" id="IPR009100">
    <property type="entry name" value="AcylCoA_DH/oxidase_NM_dom_sf"/>
</dbReference>
<feature type="domain" description="Acyl-CoA dehydrogenase C-terminal" evidence="2">
    <location>
        <begin position="235"/>
        <end position="354"/>
    </location>
</feature>
<evidence type="ECO:0000259" key="2">
    <source>
        <dbReference type="Pfam" id="PF08028"/>
    </source>
</evidence>
<proteinExistence type="predicted"/>
<organism evidence="3 4">
    <name type="scientific">Pseudomonas fildesensis</name>
    <dbReference type="NCBI Taxonomy" id="1674920"/>
    <lineage>
        <taxon>Bacteria</taxon>
        <taxon>Pseudomonadati</taxon>
        <taxon>Pseudomonadota</taxon>
        <taxon>Gammaproteobacteria</taxon>
        <taxon>Pseudomonadales</taxon>
        <taxon>Pseudomonadaceae</taxon>
        <taxon>Pseudomonas</taxon>
    </lineage>
</organism>
<dbReference type="SUPFAM" id="SSF47203">
    <property type="entry name" value="Acyl-CoA dehydrogenase C-terminal domain-like"/>
    <property type="match status" value="1"/>
</dbReference>
<dbReference type="PIRSF" id="PIRSF016578">
    <property type="entry name" value="HsaA"/>
    <property type="match status" value="1"/>
</dbReference>
<evidence type="ECO:0000256" key="1">
    <source>
        <dbReference type="ARBA" id="ARBA00023002"/>
    </source>
</evidence>
<dbReference type="GO" id="GO:0050660">
    <property type="term" value="F:flavin adenine dinucleotide binding"/>
    <property type="evidence" value="ECO:0007669"/>
    <property type="project" value="InterPro"/>
</dbReference>
<dbReference type="Proteomes" id="UP000037551">
    <property type="component" value="Unassembled WGS sequence"/>
</dbReference>
<dbReference type="InterPro" id="IPR046373">
    <property type="entry name" value="Acyl-CoA_Oxase/DH_mid-dom_sf"/>
</dbReference>
<name>A0A0J8G3U5_9PSED</name>